<evidence type="ECO:0000256" key="7">
    <source>
        <dbReference type="SAM" id="MobiDB-lite"/>
    </source>
</evidence>
<feature type="compositionally biased region" description="Polar residues" evidence="7">
    <location>
        <begin position="144"/>
        <end position="156"/>
    </location>
</feature>
<evidence type="ECO:0000313" key="11">
    <source>
        <dbReference type="EMBL" id="CCD26133.2"/>
    </source>
</evidence>
<name>G0WEC2_NAUDC</name>
<dbReference type="GO" id="GO:0000775">
    <property type="term" value="C:chromosome, centromeric region"/>
    <property type="evidence" value="ECO:0007669"/>
    <property type="project" value="EnsemblFungi"/>
</dbReference>
<dbReference type="PANTHER" id="PTHR15272:SF0">
    <property type="entry name" value="CHROMATIN ASSEMBLY FACTOR 1 SUBUNIT A"/>
    <property type="match status" value="1"/>
</dbReference>
<feature type="region of interest" description="Disordered" evidence="7">
    <location>
        <begin position="116"/>
        <end position="258"/>
    </location>
</feature>
<feature type="region of interest" description="Disordered" evidence="7">
    <location>
        <begin position="25"/>
        <end position="46"/>
    </location>
</feature>
<dbReference type="RefSeq" id="XP_003671376.2">
    <property type="nucleotide sequence ID" value="XM_003671328.2"/>
</dbReference>
<keyword evidence="5" id="KW-0234">DNA repair</keyword>
<feature type="compositionally biased region" description="Basic and acidic residues" evidence="7">
    <location>
        <begin position="35"/>
        <end position="46"/>
    </location>
</feature>
<dbReference type="GO" id="GO:0006281">
    <property type="term" value="P:DNA repair"/>
    <property type="evidence" value="ECO:0007669"/>
    <property type="project" value="UniProtKB-KW"/>
</dbReference>
<reference evidence="11 12" key="1">
    <citation type="journal article" date="2011" name="Proc. Natl. Acad. Sci. U.S.A.">
        <title>Evolutionary erosion of yeast sex chromosomes by mating-type switching accidents.</title>
        <authorList>
            <person name="Gordon J.L."/>
            <person name="Armisen D."/>
            <person name="Proux-Wera E."/>
            <person name="Oheigeartaigh S.S."/>
            <person name="Byrne K.P."/>
            <person name="Wolfe K.H."/>
        </authorList>
    </citation>
    <scope>NUCLEOTIDE SEQUENCE [LARGE SCALE GENOMIC DNA]</scope>
    <source>
        <strain evidence="12">ATCC 10597 / BCRC 20456 / CBS 421 / NBRC 0211 / NRRL Y-12639</strain>
    </source>
</reference>
<dbReference type="OrthoDB" id="79480at2759"/>
<comment type="subcellular location">
    <subcellularLocation>
        <location evidence="1">Nucleus</location>
    </subcellularLocation>
</comment>
<keyword evidence="12" id="KW-1185">Reference proteome</keyword>
<keyword evidence="6" id="KW-0539">Nucleus</keyword>
<feature type="compositionally biased region" description="Basic and acidic residues" evidence="7">
    <location>
        <begin position="116"/>
        <end position="143"/>
    </location>
</feature>
<evidence type="ECO:0000256" key="6">
    <source>
        <dbReference type="ARBA" id="ARBA00023242"/>
    </source>
</evidence>
<dbReference type="GeneID" id="11495633"/>
<dbReference type="GO" id="GO:0005634">
    <property type="term" value="C:nucleus"/>
    <property type="evidence" value="ECO:0007669"/>
    <property type="project" value="UniProtKB-SubCell"/>
</dbReference>
<dbReference type="InterPro" id="IPR048800">
    <property type="entry name" value="Cac1-like_C"/>
</dbReference>
<dbReference type="GO" id="GO:0042393">
    <property type="term" value="F:histone binding"/>
    <property type="evidence" value="ECO:0007669"/>
    <property type="project" value="EnsemblFungi"/>
</dbReference>
<feature type="compositionally biased region" description="Basic and acidic residues" evidence="7">
    <location>
        <begin position="533"/>
        <end position="546"/>
    </location>
</feature>
<dbReference type="Pfam" id="PF11600">
    <property type="entry name" value="CAF1A_acidic"/>
    <property type="match status" value="1"/>
</dbReference>
<evidence type="ECO:0000256" key="5">
    <source>
        <dbReference type="ARBA" id="ARBA00023204"/>
    </source>
</evidence>
<accession>G0WEC2</accession>
<dbReference type="GO" id="GO:0006335">
    <property type="term" value="P:DNA replication-dependent chromatin assembly"/>
    <property type="evidence" value="ECO:0007669"/>
    <property type="project" value="EnsemblFungi"/>
</dbReference>
<proteinExistence type="predicted"/>
<feature type="region of interest" description="Disordered" evidence="7">
    <location>
        <begin position="531"/>
        <end position="564"/>
    </location>
</feature>
<dbReference type="InterPro" id="IPR021644">
    <property type="entry name" value="CAF-1_p150_acidic"/>
</dbReference>
<evidence type="ECO:0000313" key="12">
    <source>
        <dbReference type="Proteomes" id="UP000000689"/>
    </source>
</evidence>
<dbReference type="Pfam" id="PF21796">
    <property type="entry name" value="Cac1_C"/>
    <property type="match status" value="1"/>
</dbReference>
<dbReference type="GO" id="GO:0006260">
    <property type="term" value="P:DNA replication"/>
    <property type="evidence" value="ECO:0007669"/>
    <property type="project" value="UniProtKB-KW"/>
</dbReference>
<dbReference type="HOGENOM" id="CLU_028547_0_0_1"/>
<dbReference type="GO" id="GO:0033186">
    <property type="term" value="C:CAF-1 complex"/>
    <property type="evidence" value="ECO:0007669"/>
    <property type="project" value="EnsemblFungi"/>
</dbReference>
<evidence type="ECO:0000259" key="8">
    <source>
        <dbReference type="Pfam" id="PF11600"/>
    </source>
</evidence>
<evidence type="ECO:0000256" key="3">
    <source>
        <dbReference type="ARBA" id="ARBA00022763"/>
    </source>
</evidence>
<keyword evidence="4" id="KW-0143">Chaperone</keyword>
<evidence type="ECO:0000259" key="10">
    <source>
        <dbReference type="Pfam" id="PF21796"/>
    </source>
</evidence>
<evidence type="ECO:0000259" key="9">
    <source>
        <dbReference type="Pfam" id="PF12253"/>
    </source>
</evidence>
<dbReference type="PANTHER" id="PTHR15272">
    <property type="entry name" value="CHROMATIN ASSEMBLY FACTOR 1 SUBUNIT A CAF-1 SUBUNIT A"/>
    <property type="match status" value="1"/>
</dbReference>
<evidence type="ECO:0000256" key="1">
    <source>
        <dbReference type="ARBA" id="ARBA00004123"/>
    </source>
</evidence>
<evidence type="ECO:0000256" key="4">
    <source>
        <dbReference type="ARBA" id="ARBA00023186"/>
    </source>
</evidence>
<dbReference type="KEGG" id="ndi:NDAI_0G03560"/>
<dbReference type="EMBL" id="HE580273">
    <property type="protein sequence ID" value="CCD26133.2"/>
    <property type="molecule type" value="Genomic_DNA"/>
</dbReference>
<feature type="region of interest" description="Disordered" evidence="7">
    <location>
        <begin position="434"/>
        <end position="456"/>
    </location>
</feature>
<dbReference type="AlphaFoldDB" id="G0WEC2"/>
<organism evidence="11 12">
    <name type="scientific">Naumovozyma dairenensis (strain ATCC 10597 / BCRC 20456 / CBS 421 / NBRC 0211 / NRRL Y-12639)</name>
    <name type="common">Saccharomyces dairenensis</name>
    <dbReference type="NCBI Taxonomy" id="1071378"/>
    <lineage>
        <taxon>Eukaryota</taxon>
        <taxon>Fungi</taxon>
        <taxon>Dikarya</taxon>
        <taxon>Ascomycota</taxon>
        <taxon>Saccharomycotina</taxon>
        <taxon>Saccharomycetes</taxon>
        <taxon>Saccharomycetales</taxon>
        <taxon>Saccharomycetaceae</taxon>
        <taxon>Naumovozyma</taxon>
    </lineage>
</organism>
<evidence type="ECO:0000256" key="2">
    <source>
        <dbReference type="ARBA" id="ARBA00022705"/>
    </source>
</evidence>
<dbReference type="Pfam" id="PF12253">
    <property type="entry name" value="CAF1A_dimeriz"/>
    <property type="match status" value="1"/>
</dbReference>
<dbReference type="Proteomes" id="UP000000689">
    <property type="component" value="Chromosome 7"/>
</dbReference>
<feature type="compositionally biased region" description="Basic and acidic residues" evidence="7">
    <location>
        <begin position="157"/>
        <end position="258"/>
    </location>
</feature>
<keyword evidence="2" id="KW-0235">DNA replication</keyword>
<gene>
    <name evidence="11" type="primary">NDAI0G03560</name>
    <name evidence="11" type="ordered locus">NDAI_0G03560</name>
</gene>
<feature type="compositionally biased region" description="Polar residues" evidence="7">
    <location>
        <begin position="547"/>
        <end position="556"/>
    </location>
</feature>
<dbReference type="STRING" id="1071378.G0WEC2"/>
<protein>
    <submittedName>
        <fullName evidence="11">Uncharacterized protein</fullName>
    </submittedName>
</protein>
<dbReference type="GO" id="GO:0000786">
    <property type="term" value="C:nucleosome"/>
    <property type="evidence" value="ECO:0007669"/>
    <property type="project" value="EnsemblFungi"/>
</dbReference>
<dbReference type="OMA" id="YENVRPP"/>
<feature type="domain" description="Chromatin assembly factor 1 p150 subunit acidic region" evidence="8">
    <location>
        <begin position="165"/>
        <end position="299"/>
    </location>
</feature>
<dbReference type="GO" id="GO:0006334">
    <property type="term" value="P:nucleosome assembly"/>
    <property type="evidence" value="ECO:0007669"/>
    <property type="project" value="TreeGrafter"/>
</dbReference>
<dbReference type="eggNOG" id="KOG4363">
    <property type="taxonomic scope" value="Eukaryota"/>
</dbReference>
<dbReference type="InterPro" id="IPR022043">
    <property type="entry name" value="CAF1A_DD"/>
</dbReference>
<feature type="domain" description="Chromatin assembly factor 1 subunit Cac1-like C-terminal" evidence="10">
    <location>
        <begin position="572"/>
        <end position="628"/>
    </location>
</feature>
<feature type="domain" description="Chromatin assembly factor 1 subunit A dimerization" evidence="9">
    <location>
        <begin position="380"/>
        <end position="454"/>
    </location>
</feature>
<sequence>MAETPSATNTPVRKGILSFFQTATDSDKLSPSSNKLKEKPKEKEHLSIDIGDDTVEEIETESEEDGDVFVSIIHDTSIPEIIGDSLSDMKILKGPEEAKGMLPAVSDTDDILYKSKVHDDNVEDGTVAKDSRVDIKAEEERKNNNTSSAKDTPTDSVENKETLPSKEQDKLTKKELAAQKRAELKKEKELKKQEREKIRADEKLKREQKLQEEKRKKEELKQKREEEKRKRDEAKLEAKKQKELEKQQREQEKLKKQEAEAKAQLRIGNFFKKVNDSNRTISEKSDYEKHFLPFYARDGVEVCNNYKLSPKLLEKSKSSLDSSLKNKDADFENIDSWLRSKYIRRGYEVKCSAINVLQKLTTKEKTELELETLLSTVPQKYIKFYENVRPPFIGTYSKNVSLPITNPFSTEGTGYNYEYDSDLEWINEEDEEGGIDNLESGEEDEDEDEDDDQADDSEFEGFLDTEESAEANPSGKQRFIGPLIPTVFVRNELEKLDEGDKQYFDFVKVQYLIGDQPFPIDPYELPLSLQANDKSDKKRNLTETADKTSNLTTPDGSPNKKPKSLITEPKDLLKLFDNIQDSTFSLNTITEIVQKTLPQYNKQTIKNTIKEYATRGVGKTEVSRKWELKALANPLELRSRIQE</sequence>
<keyword evidence="3" id="KW-0227">DNA damage</keyword>